<comment type="caution">
    <text evidence="1">The sequence shown here is derived from an EMBL/GenBank/DDBJ whole genome shotgun (WGS) entry which is preliminary data.</text>
</comment>
<protein>
    <submittedName>
        <fullName evidence="1">Uncharacterized protein</fullName>
    </submittedName>
</protein>
<dbReference type="Pfam" id="PF19800">
    <property type="entry name" value="DUF6283"/>
    <property type="match status" value="1"/>
</dbReference>
<reference evidence="1 2" key="1">
    <citation type="submission" date="2019-12" db="EMBL/GenBank/DDBJ databases">
        <authorList>
            <person name="Woiski C."/>
        </authorList>
    </citation>
    <scope>NUCLEOTIDE SEQUENCE [LARGE SCALE GENOMIC DNA]</scope>
    <source>
        <strain evidence="1 2">BOE100</strain>
    </source>
</reference>
<accession>A0A7V8EJH0</accession>
<name>A0A7V8EJH0_PSEPU</name>
<dbReference type="InterPro" id="IPR046250">
    <property type="entry name" value="DUF6283"/>
</dbReference>
<gene>
    <name evidence="1" type="ORF">GN299_06165</name>
</gene>
<dbReference type="AlphaFoldDB" id="A0A7V8EJH0"/>
<sequence length="94" mass="10641">MSKLPHIKKPCRDCPFRKDTLEGWLGKERTTQILAADSFVCHKKTDMQCAGHMLINGQDNAFVRLAGQLRIELDLSGSELVFDSKESCIEHHTN</sequence>
<dbReference type="EMBL" id="WOWR01000005">
    <property type="protein sequence ID" value="KAF0255672.1"/>
    <property type="molecule type" value="Genomic_DNA"/>
</dbReference>
<evidence type="ECO:0000313" key="1">
    <source>
        <dbReference type="EMBL" id="KAF0255672.1"/>
    </source>
</evidence>
<dbReference type="Proteomes" id="UP000442695">
    <property type="component" value="Unassembled WGS sequence"/>
</dbReference>
<proteinExistence type="predicted"/>
<evidence type="ECO:0000313" key="2">
    <source>
        <dbReference type="Proteomes" id="UP000442695"/>
    </source>
</evidence>
<organism evidence="1 2">
    <name type="scientific">Pseudomonas putida</name>
    <name type="common">Arthrobacter siderocapsulatus</name>
    <dbReference type="NCBI Taxonomy" id="303"/>
    <lineage>
        <taxon>Bacteria</taxon>
        <taxon>Pseudomonadati</taxon>
        <taxon>Pseudomonadota</taxon>
        <taxon>Gammaproteobacteria</taxon>
        <taxon>Pseudomonadales</taxon>
        <taxon>Pseudomonadaceae</taxon>
        <taxon>Pseudomonas</taxon>
    </lineage>
</organism>
<dbReference type="RefSeq" id="WP_156858565.1">
    <property type="nucleotide sequence ID" value="NZ_WOWR01000005.1"/>
</dbReference>